<sequence length="423" mass="46807">METASCSILRTLAFSNNTATATINNNHHLFLPPKTNPSFCSTFPRNFNFLGKPLQFNGFAAFSSPSSAQSQNPPQELAVLLEVDGVIMDAYRLGNRQAFNLAFQKLGLDCANWTEPVYSDLVRRSAGNEEKMLVLYFNRIGWPTSLPTSEKEPFVKSVLREKCSPYPFLETFEFFLHRTVFLKNALEELMLKSLPLRPGVEDFIDDACNKGIPVIILTAYSRSGEKTARFIVEKLGDERLSKIKVVGNEEVEKSLYGQLVFGKGTSSSLDEQLAKEARKAGIYSRSLYLVRKWYVFFRFGLLVLKGFALASLPASAEKQRIAEEVASLLKVSVNIDTSSSERLEKIVASLRAGAEIAEVPVYNCILVAGSKSGLAAAEQIGMPRVALRSSFTSRAEFPTANAIMDGFGGADLTISKLCQKRWS</sequence>
<dbReference type="InterPro" id="IPR044999">
    <property type="entry name" value="CbbY-like"/>
</dbReference>
<proteinExistence type="predicted"/>
<dbReference type="Gene3D" id="3.40.50.1000">
    <property type="entry name" value="HAD superfamily/HAD-like"/>
    <property type="match status" value="1"/>
</dbReference>
<gene>
    <name evidence="1" type="ORF">EPI10_019662</name>
</gene>
<dbReference type="PANTHER" id="PTHR42896">
    <property type="entry name" value="XYLULOSE-1,5-BISPHOSPHATE (XUBP) PHOSPHATASE"/>
    <property type="match status" value="1"/>
</dbReference>
<reference evidence="2" key="1">
    <citation type="journal article" date="2019" name="Plant Biotechnol. J.">
        <title>Genome sequencing of the Australian wild diploid species Gossypium australe highlights disease resistance and delayed gland morphogenesis.</title>
        <authorList>
            <person name="Cai Y."/>
            <person name="Cai X."/>
            <person name="Wang Q."/>
            <person name="Wang P."/>
            <person name="Zhang Y."/>
            <person name="Cai C."/>
            <person name="Xu Y."/>
            <person name="Wang K."/>
            <person name="Zhou Z."/>
            <person name="Wang C."/>
            <person name="Geng S."/>
            <person name="Li B."/>
            <person name="Dong Q."/>
            <person name="Hou Y."/>
            <person name="Wang H."/>
            <person name="Ai P."/>
            <person name="Liu Z."/>
            <person name="Yi F."/>
            <person name="Sun M."/>
            <person name="An G."/>
            <person name="Cheng J."/>
            <person name="Zhang Y."/>
            <person name="Shi Q."/>
            <person name="Xie Y."/>
            <person name="Shi X."/>
            <person name="Chang Y."/>
            <person name="Huang F."/>
            <person name="Chen Y."/>
            <person name="Hong S."/>
            <person name="Mi L."/>
            <person name="Sun Q."/>
            <person name="Zhang L."/>
            <person name="Zhou B."/>
            <person name="Peng R."/>
            <person name="Zhang X."/>
            <person name="Liu F."/>
        </authorList>
    </citation>
    <scope>NUCLEOTIDE SEQUENCE [LARGE SCALE GENOMIC DNA]</scope>
    <source>
        <strain evidence="2">cv. PA1801</strain>
    </source>
</reference>
<dbReference type="Gene3D" id="1.10.150.240">
    <property type="entry name" value="Putative phosphatase, domain 2"/>
    <property type="match status" value="1"/>
</dbReference>
<name>A0A5B6WCT1_9ROSI</name>
<dbReference type="InterPro" id="IPR023198">
    <property type="entry name" value="PGP-like_dom2"/>
</dbReference>
<dbReference type="EMBL" id="SMMG02000003">
    <property type="protein sequence ID" value="KAA3479115.1"/>
    <property type="molecule type" value="Genomic_DNA"/>
</dbReference>
<keyword evidence="2" id="KW-1185">Reference proteome</keyword>
<dbReference type="InterPro" id="IPR023214">
    <property type="entry name" value="HAD_sf"/>
</dbReference>
<dbReference type="OrthoDB" id="545219at2759"/>
<dbReference type="PANTHER" id="PTHR42896:SF3">
    <property type="entry name" value="PROTEIN, PUTATIVE, EXPRESSED-RELATED"/>
    <property type="match status" value="1"/>
</dbReference>
<keyword evidence="1" id="KW-0378">Hydrolase</keyword>
<evidence type="ECO:0000313" key="2">
    <source>
        <dbReference type="Proteomes" id="UP000325315"/>
    </source>
</evidence>
<dbReference type="SUPFAM" id="SSF56784">
    <property type="entry name" value="HAD-like"/>
    <property type="match status" value="1"/>
</dbReference>
<dbReference type="AlphaFoldDB" id="A0A5B6WCT1"/>
<dbReference type="InterPro" id="IPR036412">
    <property type="entry name" value="HAD-like_sf"/>
</dbReference>
<dbReference type="GO" id="GO:0016787">
    <property type="term" value="F:hydrolase activity"/>
    <property type="evidence" value="ECO:0007669"/>
    <property type="project" value="UniProtKB-KW"/>
</dbReference>
<evidence type="ECO:0000313" key="1">
    <source>
        <dbReference type="EMBL" id="KAA3479115.1"/>
    </source>
</evidence>
<protein>
    <submittedName>
        <fullName evidence="1">Haloacid dehalogenase-like hydrolase domain-containing protein isoform X1</fullName>
    </submittedName>
</protein>
<accession>A0A5B6WCT1</accession>
<comment type="caution">
    <text evidence="1">The sequence shown here is derived from an EMBL/GenBank/DDBJ whole genome shotgun (WGS) entry which is preliminary data.</text>
</comment>
<organism evidence="1 2">
    <name type="scientific">Gossypium australe</name>
    <dbReference type="NCBI Taxonomy" id="47621"/>
    <lineage>
        <taxon>Eukaryota</taxon>
        <taxon>Viridiplantae</taxon>
        <taxon>Streptophyta</taxon>
        <taxon>Embryophyta</taxon>
        <taxon>Tracheophyta</taxon>
        <taxon>Spermatophyta</taxon>
        <taxon>Magnoliopsida</taxon>
        <taxon>eudicotyledons</taxon>
        <taxon>Gunneridae</taxon>
        <taxon>Pentapetalae</taxon>
        <taxon>rosids</taxon>
        <taxon>malvids</taxon>
        <taxon>Malvales</taxon>
        <taxon>Malvaceae</taxon>
        <taxon>Malvoideae</taxon>
        <taxon>Gossypium</taxon>
    </lineage>
</organism>
<dbReference type="Proteomes" id="UP000325315">
    <property type="component" value="Unassembled WGS sequence"/>
</dbReference>